<comment type="catalytic activity">
    <reaction evidence="10">
        <text>1-hexadecanoyl-2-(9Z-octadecenoyl)-sn-glycero-3-phospho-(1'-sn-glycerol) + H2O = 1-hexadecanoyl-sn-glycero-3-phospho-(1'-sn-glycerol) + (9Z)-octadecenoate + H(+)</text>
        <dbReference type="Rhea" id="RHEA:40919"/>
        <dbReference type="ChEBI" id="CHEBI:15377"/>
        <dbReference type="ChEBI" id="CHEBI:15378"/>
        <dbReference type="ChEBI" id="CHEBI:30823"/>
        <dbReference type="ChEBI" id="CHEBI:72841"/>
        <dbReference type="ChEBI" id="CHEBI:75158"/>
    </reaction>
    <physiologicalReaction direction="left-to-right" evidence="10">
        <dbReference type="Rhea" id="RHEA:40920"/>
    </physiologicalReaction>
</comment>
<feature type="disulfide bond" evidence="18">
    <location>
        <begin position="85"/>
        <end position="97"/>
    </location>
</feature>
<dbReference type="AlphaFoldDB" id="A0A8J7NDZ6"/>
<organism evidence="21 22">
    <name type="scientific">Atractosteus spatula</name>
    <name type="common">Alligator gar</name>
    <name type="synonym">Lepisosteus spatula</name>
    <dbReference type="NCBI Taxonomy" id="7917"/>
    <lineage>
        <taxon>Eukaryota</taxon>
        <taxon>Metazoa</taxon>
        <taxon>Chordata</taxon>
        <taxon>Craniata</taxon>
        <taxon>Vertebrata</taxon>
        <taxon>Euteleostomi</taxon>
        <taxon>Actinopterygii</taxon>
        <taxon>Neopterygii</taxon>
        <taxon>Holostei</taxon>
        <taxon>Semionotiformes</taxon>
        <taxon>Lepisosteidae</taxon>
        <taxon>Atractosteus</taxon>
    </lineage>
</organism>
<evidence type="ECO:0000256" key="16">
    <source>
        <dbReference type="PIRSR" id="PIRSR601211-1"/>
    </source>
</evidence>
<dbReference type="GO" id="GO:0005102">
    <property type="term" value="F:signaling receptor binding"/>
    <property type="evidence" value="ECO:0007669"/>
    <property type="project" value="UniProtKB-ARBA"/>
</dbReference>
<evidence type="ECO:0000256" key="9">
    <source>
        <dbReference type="ARBA" id="ARBA00047535"/>
    </source>
</evidence>
<dbReference type="GO" id="GO:0050482">
    <property type="term" value="P:arachidonate secretion"/>
    <property type="evidence" value="ECO:0007669"/>
    <property type="project" value="InterPro"/>
</dbReference>
<comment type="subcellular location">
    <subcellularLocation>
        <location evidence="1">Secreted</location>
    </subcellularLocation>
</comment>
<dbReference type="Proteomes" id="UP000736164">
    <property type="component" value="Unassembled WGS sequence"/>
</dbReference>
<feature type="disulfide bond" evidence="18">
    <location>
        <begin position="62"/>
        <end position="92"/>
    </location>
</feature>
<evidence type="ECO:0000256" key="10">
    <source>
        <dbReference type="ARBA" id="ARBA00048015"/>
    </source>
</evidence>
<evidence type="ECO:0000313" key="22">
    <source>
        <dbReference type="Proteomes" id="UP000736164"/>
    </source>
</evidence>
<evidence type="ECO:0000313" key="21">
    <source>
        <dbReference type="EMBL" id="MBN3311811.1"/>
    </source>
</evidence>
<comment type="catalytic activity">
    <reaction evidence="14">
        <text>1-hexadecanoyl-2-(9Z-octadecenoyl)-sn-glycero-3-phosphocholine + H2O = 1-hexadecanoyl-sn-glycero-3-phosphocholine + (9Z)-octadecenoate + H(+)</text>
        <dbReference type="Rhea" id="RHEA:38779"/>
        <dbReference type="ChEBI" id="CHEBI:15377"/>
        <dbReference type="ChEBI" id="CHEBI:15378"/>
        <dbReference type="ChEBI" id="CHEBI:30823"/>
        <dbReference type="ChEBI" id="CHEBI:72998"/>
        <dbReference type="ChEBI" id="CHEBI:73001"/>
    </reaction>
    <physiologicalReaction direction="left-to-right" evidence="14">
        <dbReference type="Rhea" id="RHEA:38780"/>
    </physiologicalReaction>
</comment>
<proteinExistence type="inferred from homology"/>
<dbReference type="SMART" id="SM00085">
    <property type="entry name" value="PA2c"/>
    <property type="match status" value="1"/>
</dbReference>
<keyword evidence="3" id="KW-0964">Secreted</keyword>
<evidence type="ECO:0000256" key="12">
    <source>
        <dbReference type="ARBA" id="ARBA00048227"/>
    </source>
</evidence>
<dbReference type="GO" id="GO:0047498">
    <property type="term" value="F:calcium-dependent phospholipase A2 activity"/>
    <property type="evidence" value="ECO:0007669"/>
    <property type="project" value="TreeGrafter"/>
</dbReference>
<dbReference type="Pfam" id="PF00068">
    <property type="entry name" value="Phospholip_A2_1"/>
    <property type="match status" value="1"/>
</dbReference>
<feature type="disulfide bond" evidence="18">
    <location>
        <begin position="52"/>
        <end position="99"/>
    </location>
</feature>
<keyword evidence="8 18" id="KW-1015">Disulfide bond</keyword>
<evidence type="ECO:0000256" key="18">
    <source>
        <dbReference type="PIRSR" id="PIRSR601211-3"/>
    </source>
</evidence>
<dbReference type="PANTHER" id="PTHR11716:SF94">
    <property type="entry name" value="PHOSPHOLIPASE A2"/>
    <property type="match status" value="1"/>
</dbReference>
<comment type="caution">
    <text evidence="21">The sequence shown here is derived from an EMBL/GenBank/DDBJ whole genome shotgun (WGS) entry which is preliminary data.</text>
</comment>
<dbReference type="Gene3D" id="1.20.90.10">
    <property type="entry name" value="Phospholipase A2 domain"/>
    <property type="match status" value="1"/>
</dbReference>
<dbReference type="PANTHER" id="PTHR11716">
    <property type="entry name" value="PHOSPHOLIPASE A2 FAMILY MEMBER"/>
    <property type="match status" value="1"/>
</dbReference>
<keyword evidence="4 17" id="KW-0479">Metal-binding</keyword>
<feature type="non-terminal residue" evidence="21">
    <location>
        <position position="130"/>
    </location>
</feature>
<evidence type="ECO:0000256" key="19">
    <source>
        <dbReference type="RuleBase" id="RU003654"/>
    </source>
</evidence>
<feature type="active site" evidence="16">
    <location>
        <position position="49"/>
    </location>
</feature>
<evidence type="ECO:0000256" key="3">
    <source>
        <dbReference type="ARBA" id="ARBA00022525"/>
    </source>
</evidence>
<comment type="catalytic activity">
    <reaction evidence="15">
        <text>1-hexadecanoyl-2-(9Z,12Z-octadecadienoyl)-sn-glycero-3-phosphoethanolamine + H2O = 1-hexadecanoyl-sn-glycero-3-phosphoethanolamine + (9Z,12Z)-octadecadienoate + H(+)</text>
        <dbReference type="Rhea" id="RHEA:40815"/>
        <dbReference type="ChEBI" id="CHEBI:15377"/>
        <dbReference type="ChEBI" id="CHEBI:15378"/>
        <dbReference type="ChEBI" id="CHEBI:30245"/>
        <dbReference type="ChEBI" id="CHEBI:73004"/>
        <dbReference type="ChEBI" id="CHEBI:73008"/>
    </reaction>
    <physiologicalReaction direction="left-to-right" evidence="15">
        <dbReference type="Rhea" id="RHEA:40816"/>
    </physiologicalReaction>
</comment>
<dbReference type="PRINTS" id="PR00389">
    <property type="entry name" value="PHPHLIPASEA2"/>
</dbReference>
<dbReference type="InterPro" id="IPR001211">
    <property type="entry name" value="PLA2"/>
</dbReference>
<accession>A0A8J7NDZ6</accession>
<dbReference type="PROSITE" id="PS00119">
    <property type="entry name" value="PA2_ASP"/>
    <property type="match status" value="1"/>
</dbReference>
<comment type="catalytic activity">
    <reaction evidence="11">
        <text>N-hexadecanoyl-1,2-di-(9Z-octadecenoyl)-sn-glycero-3-phosphoethanolamine + H2O = N-hexadecanoyl-1-(9Z-octadecenoyl)-sn-glycero-3-phosphoethanolamine + (9Z)-octadecenoate + H(+)</text>
        <dbReference type="Rhea" id="RHEA:45424"/>
        <dbReference type="ChEBI" id="CHEBI:15377"/>
        <dbReference type="ChEBI" id="CHEBI:15378"/>
        <dbReference type="ChEBI" id="CHEBI:30823"/>
        <dbReference type="ChEBI" id="CHEBI:78097"/>
        <dbReference type="ChEBI" id="CHEBI:85217"/>
    </reaction>
    <physiologicalReaction direction="left-to-right" evidence="11">
        <dbReference type="Rhea" id="RHEA:45425"/>
    </physiologicalReaction>
</comment>
<comment type="catalytic activity">
    <reaction evidence="12">
        <text>1,2-dihexadecanoyl-sn-glycero-3-phosphocholine + H2O = 1-hexadecanoyl-sn-glycero-3-phosphocholine + hexadecanoate + H(+)</text>
        <dbReference type="Rhea" id="RHEA:41223"/>
        <dbReference type="ChEBI" id="CHEBI:7896"/>
        <dbReference type="ChEBI" id="CHEBI:15377"/>
        <dbReference type="ChEBI" id="CHEBI:15378"/>
        <dbReference type="ChEBI" id="CHEBI:72998"/>
        <dbReference type="ChEBI" id="CHEBI:72999"/>
    </reaction>
    <physiologicalReaction direction="left-to-right" evidence="12">
        <dbReference type="Rhea" id="RHEA:41224"/>
    </physiologicalReaction>
</comment>
<comment type="catalytic activity">
    <reaction evidence="13">
        <text>1-hexadecanoyl-2-(5Z,8Z,11Z,14Z-eicosatetraenoyl)-sn-glycero-3-phosphocholine + H2O = 1-hexadecanoyl-sn-glycero-3-phosphocholine + (5Z,8Z,11Z,14Z)-eicosatetraenoate + H(+)</text>
        <dbReference type="Rhea" id="RHEA:40427"/>
        <dbReference type="ChEBI" id="CHEBI:15377"/>
        <dbReference type="ChEBI" id="CHEBI:15378"/>
        <dbReference type="ChEBI" id="CHEBI:32395"/>
        <dbReference type="ChEBI" id="CHEBI:72998"/>
        <dbReference type="ChEBI" id="CHEBI:73003"/>
    </reaction>
    <physiologicalReaction direction="left-to-right" evidence="13">
        <dbReference type="Rhea" id="RHEA:40428"/>
    </physiologicalReaction>
</comment>
<sequence length="130" mass="14400">PLALWQFGEMIKCTQPGRNPLDYNQYGCWCGFGGTGTPLDQVDSCCYTHDYCYKASRKLPACRPLVDLPYIKQYNFSCSGAQVSCGSSNDPCQAFVCECDRAAAHCFAQAGYNPQYKDLDKDLYCASLSP</sequence>
<dbReference type="InterPro" id="IPR036444">
    <property type="entry name" value="PLipase_A2_dom_sf"/>
</dbReference>
<dbReference type="InterPro" id="IPR033113">
    <property type="entry name" value="PLA2_histidine"/>
</dbReference>
<dbReference type="GO" id="GO:0005576">
    <property type="term" value="C:extracellular region"/>
    <property type="evidence" value="ECO:0007669"/>
    <property type="project" value="UniProtKB-SubCell"/>
</dbReference>
<feature type="disulfide bond" evidence="18">
    <location>
        <begin position="30"/>
        <end position="46"/>
    </location>
</feature>
<feature type="binding site" evidence="17">
    <location>
        <position position="31"/>
    </location>
    <ligand>
        <name>Ca(2+)</name>
        <dbReference type="ChEBI" id="CHEBI:29108"/>
    </ligand>
</feature>
<comment type="cofactor">
    <cofactor evidence="17">
        <name>Ca(2+)</name>
        <dbReference type="ChEBI" id="CHEBI:29108"/>
    </cofactor>
    <text evidence="17">Binds 1 Ca(2+) ion per subunit.</text>
</comment>
<comment type="similarity">
    <text evidence="19">Belongs to the phospholipase A2 family.</text>
</comment>
<evidence type="ECO:0000256" key="6">
    <source>
        <dbReference type="ARBA" id="ARBA00022837"/>
    </source>
</evidence>
<evidence type="ECO:0000256" key="5">
    <source>
        <dbReference type="ARBA" id="ARBA00022801"/>
    </source>
</evidence>
<feature type="disulfide bond" evidence="18">
    <location>
        <begin position="45"/>
        <end position="106"/>
    </location>
</feature>
<evidence type="ECO:0000256" key="7">
    <source>
        <dbReference type="ARBA" id="ARBA00023098"/>
    </source>
</evidence>
<keyword evidence="22" id="KW-1185">Reference proteome</keyword>
<keyword evidence="6 17" id="KW-0106">Calcium</keyword>
<protein>
    <recommendedName>
        <fullName evidence="2">phospholipase A2</fullName>
        <ecNumber evidence="2">3.1.1.4</ecNumber>
    </recommendedName>
</protein>
<feature type="binding site" evidence="17">
    <location>
        <position position="33"/>
    </location>
    <ligand>
        <name>Ca(2+)</name>
        <dbReference type="ChEBI" id="CHEBI:29108"/>
    </ligand>
</feature>
<reference evidence="21" key="1">
    <citation type="journal article" date="2021" name="Cell">
        <title>Tracing the genetic footprints of vertebrate landing in non-teleost ray-finned fishes.</title>
        <authorList>
            <person name="Bi X."/>
            <person name="Wang K."/>
            <person name="Yang L."/>
            <person name="Pan H."/>
            <person name="Jiang H."/>
            <person name="Wei Q."/>
            <person name="Fang M."/>
            <person name="Yu H."/>
            <person name="Zhu C."/>
            <person name="Cai Y."/>
            <person name="He Y."/>
            <person name="Gan X."/>
            <person name="Zeng H."/>
            <person name="Yu D."/>
            <person name="Zhu Y."/>
            <person name="Jiang H."/>
            <person name="Qiu Q."/>
            <person name="Yang H."/>
            <person name="Zhang Y.E."/>
            <person name="Wang W."/>
            <person name="Zhu M."/>
            <person name="He S."/>
            <person name="Zhang G."/>
        </authorList>
    </citation>
    <scope>NUCLEOTIDE SEQUENCE</scope>
    <source>
        <strain evidence="21">Allg_001</strain>
    </source>
</reference>
<dbReference type="EMBL" id="JAAWVO010002597">
    <property type="protein sequence ID" value="MBN3311811.1"/>
    <property type="molecule type" value="Genomic_DNA"/>
</dbReference>
<evidence type="ECO:0000256" key="15">
    <source>
        <dbReference type="ARBA" id="ARBA00049039"/>
    </source>
</evidence>
<dbReference type="InterPro" id="IPR033112">
    <property type="entry name" value="PLA2_Asp_AS"/>
</dbReference>
<feature type="active site" evidence="16">
    <location>
        <position position="100"/>
    </location>
</feature>
<dbReference type="CDD" id="cd00125">
    <property type="entry name" value="PLA2c"/>
    <property type="match status" value="1"/>
</dbReference>
<name>A0A8J7NDZ6_ATRSP</name>
<evidence type="ECO:0000256" key="14">
    <source>
        <dbReference type="ARBA" id="ARBA00048699"/>
    </source>
</evidence>
<feature type="binding site" evidence="17">
    <location>
        <position position="50"/>
    </location>
    <ligand>
        <name>Ca(2+)</name>
        <dbReference type="ChEBI" id="CHEBI:29108"/>
    </ligand>
</feature>
<dbReference type="GO" id="GO:0005509">
    <property type="term" value="F:calcium ion binding"/>
    <property type="evidence" value="ECO:0007669"/>
    <property type="project" value="InterPro"/>
</dbReference>
<dbReference type="EC" id="3.1.1.4" evidence="2"/>
<keyword evidence="7" id="KW-0443">Lipid metabolism</keyword>
<dbReference type="GO" id="GO:0006644">
    <property type="term" value="P:phospholipid metabolic process"/>
    <property type="evidence" value="ECO:0007669"/>
    <property type="project" value="InterPro"/>
</dbReference>
<evidence type="ECO:0000256" key="11">
    <source>
        <dbReference type="ARBA" id="ARBA00048221"/>
    </source>
</evidence>
<comment type="catalytic activity">
    <reaction evidence="9">
        <text>N,1-dihexadecanoyl-2-(9Z,12Z-octadecadienoyl)-sn-glycero-3-phosphoethanolamine + H2O = N,1-dihexadecanoyl-sn-glycero-3-phosphoethanolamine + (9Z,12Z)-octadecadienoate + H(+)</text>
        <dbReference type="Rhea" id="RHEA:56424"/>
        <dbReference type="ChEBI" id="CHEBI:15377"/>
        <dbReference type="ChEBI" id="CHEBI:15378"/>
        <dbReference type="ChEBI" id="CHEBI:30245"/>
        <dbReference type="ChEBI" id="CHEBI:85334"/>
        <dbReference type="ChEBI" id="CHEBI:85335"/>
    </reaction>
    <physiologicalReaction direction="left-to-right" evidence="9">
        <dbReference type="Rhea" id="RHEA:56425"/>
    </physiologicalReaction>
</comment>
<dbReference type="GO" id="GO:0005543">
    <property type="term" value="F:phospholipid binding"/>
    <property type="evidence" value="ECO:0007669"/>
    <property type="project" value="TreeGrafter"/>
</dbReference>
<dbReference type="FunFam" id="1.20.90.10:FF:000011">
    <property type="entry name" value="Phospholipase A(2)"/>
    <property type="match status" value="1"/>
</dbReference>
<dbReference type="PROSITE" id="PS00118">
    <property type="entry name" value="PA2_HIS"/>
    <property type="match status" value="1"/>
</dbReference>
<dbReference type="GO" id="GO:0016042">
    <property type="term" value="P:lipid catabolic process"/>
    <property type="evidence" value="ECO:0007669"/>
    <property type="project" value="InterPro"/>
</dbReference>
<dbReference type="SUPFAM" id="SSF48619">
    <property type="entry name" value="Phospholipase A2, PLA2"/>
    <property type="match status" value="1"/>
</dbReference>
<evidence type="ECO:0000256" key="4">
    <source>
        <dbReference type="ARBA" id="ARBA00022723"/>
    </source>
</evidence>
<evidence type="ECO:0000256" key="2">
    <source>
        <dbReference type="ARBA" id="ARBA00013278"/>
    </source>
</evidence>
<feature type="domain" description="Phospholipase A2-like central" evidence="20">
    <location>
        <begin position="3"/>
        <end position="126"/>
    </location>
</feature>
<evidence type="ECO:0000256" key="8">
    <source>
        <dbReference type="ARBA" id="ARBA00023157"/>
    </source>
</evidence>
<keyword evidence="5" id="KW-0378">Hydrolase</keyword>
<dbReference type="InterPro" id="IPR016090">
    <property type="entry name" value="PLA2-like_dom"/>
</dbReference>
<evidence type="ECO:0000256" key="17">
    <source>
        <dbReference type="PIRSR" id="PIRSR601211-2"/>
    </source>
</evidence>
<feature type="non-terminal residue" evidence="21">
    <location>
        <position position="1"/>
    </location>
</feature>
<gene>
    <name evidence="21" type="primary">Pla2g1b_0</name>
    <name evidence="21" type="ORF">GTO95_0001256</name>
</gene>
<evidence type="ECO:0000256" key="1">
    <source>
        <dbReference type="ARBA" id="ARBA00004613"/>
    </source>
</evidence>
<evidence type="ECO:0000256" key="13">
    <source>
        <dbReference type="ARBA" id="ARBA00048373"/>
    </source>
</evidence>
<evidence type="ECO:0000259" key="20">
    <source>
        <dbReference type="SMART" id="SM00085"/>
    </source>
</evidence>